<evidence type="ECO:0000313" key="2">
    <source>
        <dbReference type="EMBL" id="KAF5198474.1"/>
    </source>
</evidence>
<sequence>MYVQLKKEKKVMSPAKKKVNKDPQAWIASSSDEEVAEILPETHVIGEKEVEIFPESHASPEEVTMTPLPIQDESSQLLQHGFQSSGYAAGDEIDGDIDAYEDVRLGFDVGHPFGPCVTQVEEFVGQPNEEEEGFDEDELDENFVPPMIDEQSG</sequence>
<feature type="region of interest" description="Disordered" evidence="1">
    <location>
        <begin position="1"/>
        <end position="25"/>
    </location>
</feature>
<accession>A0A7J6WM89</accession>
<name>A0A7J6WM89_THATH</name>
<organism evidence="2 3">
    <name type="scientific">Thalictrum thalictroides</name>
    <name type="common">Rue-anemone</name>
    <name type="synonym">Anemone thalictroides</name>
    <dbReference type="NCBI Taxonomy" id="46969"/>
    <lineage>
        <taxon>Eukaryota</taxon>
        <taxon>Viridiplantae</taxon>
        <taxon>Streptophyta</taxon>
        <taxon>Embryophyta</taxon>
        <taxon>Tracheophyta</taxon>
        <taxon>Spermatophyta</taxon>
        <taxon>Magnoliopsida</taxon>
        <taxon>Ranunculales</taxon>
        <taxon>Ranunculaceae</taxon>
        <taxon>Thalictroideae</taxon>
        <taxon>Thalictrum</taxon>
    </lineage>
</organism>
<gene>
    <name evidence="2" type="ORF">FRX31_011942</name>
</gene>
<keyword evidence="3" id="KW-1185">Reference proteome</keyword>
<evidence type="ECO:0000256" key="1">
    <source>
        <dbReference type="SAM" id="MobiDB-lite"/>
    </source>
</evidence>
<dbReference type="AlphaFoldDB" id="A0A7J6WM89"/>
<protein>
    <submittedName>
        <fullName evidence="2">Uncharacterized protein</fullName>
    </submittedName>
</protein>
<evidence type="ECO:0000313" key="3">
    <source>
        <dbReference type="Proteomes" id="UP000554482"/>
    </source>
</evidence>
<dbReference type="Proteomes" id="UP000554482">
    <property type="component" value="Unassembled WGS sequence"/>
</dbReference>
<proteinExistence type="predicted"/>
<comment type="caution">
    <text evidence="2">The sequence shown here is derived from an EMBL/GenBank/DDBJ whole genome shotgun (WGS) entry which is preliminary data.</text>
</comment>
<reference evidence="2 3" key="1">
    <citation type="submission" date="2020-06" db="EMBL/GenBank/DDBJ databases">
        <title>Transcriptomic and genomic resources for Thalictrum thalictroides and T. hernandezii: Facilitating candidate gene discovery in an emerging model plant lineage.</title>
        <authorList>
            <person name="Arias T."/>
            <person name="Riano-Pachon D.M."/>
            <person name="Di Stilio V.S."/>
        </authorList>
    </citation>
    <scope>NUCLEOTIDE SEQUENCE [LARGE SCALE GENOMIC DNA]</scope>
    <source>
        <strain evidence="3">cv. WT478/WT964</strain>
        <tissue evidence="2">Leaves</tissue>
    </source>
</reference>
<feature type="compositionally biased region" description="Acidic residues" evidence="1">
    <location>
        <begin position="128"/>
        <end position="141"/>
    </location>
</feature>
<feature type="region of interest" description="Disordered" evidence="1">
    <location>
        <begin position="125"/>
        <end position="153"/>
    </location>
</feature>
<dbReference type="EMBL" id="JABWDY010013186">
    <property type="protein sequence ID" value="KAF5198474.1"/>
    <property type="molecule type" value="Genomic_DNA"/>
</dbReference>